<reference evidence="4" key="1">
    <citation type="submission" date="2018-02" db="EMBL/GenBank/DDBJ databases">
        <title>Rhizophora mucronata_Transcriptome.</title>
        <authorList>
            <person name="Meera S.P."/>
            <person name="Sreeshan A."/>
            <person name="Augustine A."/>
        </authorList>
    </citation>
    <scope>NUCLEOTIDE SEQUENCE</scope>
    <source>
        <tissue evidence="4">Leaf</tissue>
    </source>
</reference>
<keyword evidence="2" id="KW-0812">Transmembrane</keyword>
<dbReference type="InterPro" id="IPR008480">
    <property type="entry name" value="DUF761_pln"/>
</dbReference>
<feature type="transmembrane region" description="Helical" evidence="2">
    <location>
        <begin position="12"/>
        <end position="32"/>
    </location>
</feature>
<keyword evidence="2" id="KW-0472">Membrane</keyword>
<dbReference type="AlphaFoldDB" id="A0A2P2JAM4"/>
<feature type="region of interest" description="Disordered" evidence="1">
    <location>
        <begin position="264"/>
        <end position="295"/>
    </location>
</feature>
<evidence type="ECO:0000313" key="4">
    <source>
        <dbReference type="EMBL" id="MBW90522.1"/>
    </source>
</evidence>
<evidence type="ECO:0000256" key="2">
    <source>
        <dbReference type="SAM" id="Phobius"/>
    </source>
</evidence>
<dbReference type="InterPro" id="IPR025520">
    <property type="entry name" value="DUF4408"/>
</dbReference>
<dbReference type="Pfam" id="PF14364">
    <property type="entry name" value="DUF4408"/>
    <property type="match status" value="1"/>
</dbReference>
<feature type="compositionally biased region" description="Polar residues" evidence="1">
    <location>
        <begin position="266"/>
        <end position="279"/>
    </location>
</feature>
<feature type="transmembrane region" description="Helical" evidence="2">
    <location>
        <begin position="52"/>
        <end position="69"/>
    </location>
</feature>
<proteinExistence type="predicted"/>
<feature type="domain" description="DUF4408" evidence="3">
    <location>
        <begin position="40"/>
        <end position="72"/>
    </location>
</feature>
<evidence type="ECO:0000256" key="1">
    <source>
        <dbReference type="SAM" id="MobiDB-lite"/>
    </source>
</evidence>
<evidence type="ECO:0000259" key="3">
    <source>
        <dbReference type="Pfam" id="PF14364"/>
    </source>
</evidence>
<dbReference type="PANTHER" id="PTHR33098">
    <property type="entry name" value="COTTON FIBER (DUF761)"/>
    <property type="match status" value="1"/>
</dbReference>
<accession>A0A2P2JAM4</accession>
<feature type="compositionally biased region" description="Basic and acidic residues" evidence="1">
    <location>
        <begin position="284"/>
        <end position="295"/>
    </location>
</feature>
<protein>
    <recommendedName>
        <fullName evidence="3">DUF4408 domain-containing protein</fullName>
    </recommendedName>
</protein>
<dbReference type="Pfam" id="PF05553">
    <property type="entry name" value="DUF761"/>
    <property type="match status" value="1"/>
</dbReference>
<name>A0A2P2JAM4_RHIMU</name>
<dbReference type="EMBL" id="GGEC01010039">
    <property type="protein sequence ID" value="MBW90522.1"/>
    <property type="molecule type" value="Transcribed_RNA"/>
</dbReference>
<sequence>MASFLLSRQVILVSTGVVSMALLLKVSVPLVLDFSYSQAPLIWVSLSSWCKPLYLFLLINCIIITIAASSRFHDHAHESNDHQEQQVQMPQPVEIISAEGLRRQDEFDYPPADKDVAAYKPVGEEKGCEVFVDKSVAEEVEVTGGSVEVDEFVISRSSWIPPKRTDSLEISPEILSSPEKPLVSARFGHRKPLKASPEAGRALGVARSKRHETLENTWKMITEGRPMPLTRHSKKLDTWENHGGQINVALEASPAKKSETFKDRTNYQLQPQSPATESPASGKLRKEPSLSQDELNRRVEAFIKKFNEEMRLQRLESLKQYNDMVGRGRR</sequence>
<keyword evidence="2" id="KW-1133">Transmembrane helix</keyword>
<organism evidence="4">
    <name type="scientific">Rhizophora mucronata</name>
    <name type="common">Asiatic mangrove</name>
    <dbReference type="NCBI Taxonomy" id="61149"/>
    <lineage>
        <taxon>Eukaryota</taxon>
        <taxon>Viridiplantae</taxon>
        <taxon>Streptophyta</taxon>
        <taxon>Embryophyta</taxon>
        <taxon>Tracheophyta</taxon>
        <taxon>Spermatophyta</taxon>
        <taxon>Magnoliopsida</taxon>
        <taxon>eudicotyledons</taxon>
        <taxon>Gunneridae</taxon>
        <taxon>Pentapetalae</taxon>
        <taxon>rosids</taxon>
        <taxon>fabids</taxon>
        <taxon>Malpighiales</taxon>
        <taxon>Rhizophoraceae</taxon>
        <taxon>Rhizophora</taxon>
    </lineage>
</organism>
<dbReference type="PANTHER" id="PTHR33098:SF109">
    <property type="entry name" value="OS07G0563400 PROTEIN"/>
    <property type="match status" value="1"/>
</dbReference>